<dbReference type="Gene3D" id="3.80.10.10">
    <property type="entry name" value="Ribonuclease Inhibitor"/>
    <property type="match status" value="6"/>
</dbReference>
<feature type="signal peptide" evidence="7">
    <location>
        <begin position="1"/>
        <end position="17"/>
    </location>
</feature>
<dbReference type="Pfam" id="PF13855">
    <property type="entry name" value="LRR_8"/>
    <property type="match status" value="7"/>
</dbReference>
<dbReference type="PROSITE" id="PS50104">
    <property type="entry name" value="TIR"/>
    <property type="match status" value="1"/>
</dbReference>
<proteinExistence type="inferred from homology"/>
<protein>
    <submittedName>
        <fullName evidence="9">Toll 6</fullName>
    </submittedName>
</protein>
<dbReference type="FunFam" id="3.80.10.10:FF:001348">
    <property type="entry name" value="Toll receptor 13"/>
    <property type="match status" value="1"/>
</dbReference>
<dbReference type="Gene3D" id="3.40.50.10140">
    <property type="entry name" value="Toll/interleukin-1 receptor homology (TIR) domain"/>
    <property type="match status" value="1"/>
</dbReference>
<dbReference type="SUPFAM" id="SSF52058">
    <property type="entry name" value="L domain-like"/>
    <property type="match status" value="3"/>
</dbReference>
<evidence type="ECO:0000256" key="4">
    <source>
        <dbReference type="ARBA" id="ARBA00022737"/>
    </source>
</evidence>
<keyword evidence="3 7" id="KW-0732">Signal</keyword>
<evidence type="ECO:0000256" key="3">
    <source>
        <dbReference type="ARBA" id="ARBA00022729"/>
    </source>
</evidence>
<dbReference type="InterPro" id="IPR032675">
    <property type="entry name" value="LRR_dom_sf"/>
</dbReference>
<evidence type="ECO:0000256" key="2">
    <source>
        <dbReference type="ARBA" id="ARBA00022614"/>
    </source>
</evidence>
<keyword evidence="6" id="KW-0472">Membrane</keyword>
<dbReference type="GO" id="GO:0007165">
    <property type="term" value="P:signal transduction"/>
    <property type="evidence" value="ECO:0007669"/>
    <property type="project" value="InterPro"/>
</dbReference>
<keyword evidence="6" id="KW-1133">Transmembrane helix</keyword>
<keyword evidence="6" id="KW-0812">Transmembrane</keyword>
<reference evidence="9" key="1">
    <citation type="journal article" date="2016" name="Ticks Tick Borne Dis.">
        <title>De novo assembly and annotation of the salivary gland transcriptome of Rhipicephalus appendiculatus male and female ticks during blood feeding.</title>
        <authorList>
            <person name="de Castro M.H."/>
            <person name="de Klerk D."/>
            <person name="Pienaar R."/>
            <person name="Latif A.A."/>
            <person name="Rees D.J."/>
            <person name="Mans B.J."/>
        </authorList>
    </citation>
    <scope>NUCLEOTIDE SEQUENCE</scope>
    <source>
        <tissue evidence="9">Salivary glands</tissue>
    </source>
</reference>
<dbReference type="EMBL" id="GEDV01008522">
    <property type="protein sequence ID" value="JAP80035.1"/>
    <property type="molecule type" value="Transcribed_RNA"/>
</dbReference>
<feature type="compositionally biased region" description="Pro residues" evidence="5">
    <location>
        <begin position="1157"/>
        <end position="1169"/>
    </location>
</feature>
<evidence type="ECO:0000256" key="6">
    <source>
        <dbReference type="SAM" id="Phobius"/>
    </source>
</evidence>
<organism evidence="9">
    <name type="scientific">Rhipicephalus appendiculatus</name>
    <name type="common">Brown ear tick</name>
    <dbReference type="NCBI Taxonomy" id="34631"/>
    <lineage>
        <taxon>Eukaryota</taxon>
        <taxon>Metazoa</taxon>
        <taxon>Ecdysozoa</taxon>
        <taxon>Arthropoda</taxon>
        <taxon>Chelicerata</taxon>
        <taxon>Arachnida</taxon>
        <taxon>Acari</taxon>
        <taxon>Parasitiformes</taxon>
        <taxon>Ixodida</taxon>
        <taxon>Ixodoidea</taxon>
        <taxon>Ixodidae</taxon>
        <taxon>Rhipicephalinae</taxon>
        <taxon>Rhipicephalus</taxon>
        <taxon>Rhipicephalus</taxon>
    </lineage>
</organism>
<dbReference type="SUPFAM" id="SSF52200">
    <property type="entry name" value="Toll/Interleukin receptor TIR domain"/>
    <property type="match status" value="1"/>
</dbReference>
<feature type="domain" description="TIR" evidence="8">
    <location>
        <begin position="1016"/>
        <end position="1153"/>
    </location>
</feature>
<dbReference type="InterPro" id="IPR001611">
    <property type="entry name" value="Leu-rich_rpt"/>
</dbReference>
<accession>A0A131YN77</accession>
<dbReference type="PRINTS" id="PR00019">
    <property type="entry name" value="LEURICHRPT"/>
</dbReference>
<dbReference type="SMART" id="SM00365">
    <property type="entry name" value="LRR_SD22"/>
    <property type="match status" value="9"/>
</dbReference>
<dbReference type="PANTHER" id="PTHR24369">
    <property type="entry name" value="ANTIGEN BSP, PUTATIVE-RELATED"/>
    <property type="match status" value="1"/>
</dbReference>
<dbReference type="SMART" id="SM00255">
    <property type="entry name" value="TIR"/>
    <property type="match status" value="1"/>
</dbReference>
<dbReference type="InterPro" id="IPR035897">
    <property type="entry name" value="Toll_tir_struct_dom_sf"/>
</dbReference>
<dbReference type="FunFam" id="3.80.10.10:FF:000418">
    <property type="entry name" value="protein toll"/>
    <property type="match status" value="1"/>
</dbReference>
<keyword evidence="2" id="KW-0433">Leucine-rich repeat</keyword>
<sequence length="1179" mass="131686">MVWSVLLLGVLVGQAWAAHYVSADDCDWRTGPSSPEVALRCRLQALRTGPDSTNFSLIQPDHTTSLTVLCSALFTESHLGNATFSSLRSLRALHLEQCKISEVPERAFAGLTELRNLTVRTYNGDWGALSLALAPRSLEGLSLLQRLDLGHNNIVALPPTGLCSLRQLRSLNLTHNALETVAGLGCLGALSELDMSHNRLRQLDDGVLAALGSLRSLRLRHNRLDRLAPAALAGLAQLQLLDLSHNQLSGGLPPGLLGGTDLRELYLQNNTLSLLSPRTFSGLEQLVILNLSRNHLSSDGITHDTFADLIRLVILDLSRNQLRQVNGSTFQSQYSLQILHLEHNLIENVDDNAFSSLYNLHTLMLSDNRLSHLSVFTLNGLYVLINLALDHNRLENIHLDGFRNCSSLQDLQLSSNSLSNIPDALQYLHYLISLDLSDNRIASVSNATLSGMPNLHILRLAGNRIGNMTKGTFQSLHSLRRLDLSNNQIANLEHGIFDDASALNVILLNDNLLEDINGLFMNLAHLRLLNVSCNSIAWFDYALVPRQLKHLDIHQNDIEALGNYYELEDKMHLKILDASSNHIREINAGSFPNQIEMINLSNNRISIIHPFTFMIKHNLTKVNLTQNRLQNLDINAFRLKPTKSALPEFWIAENIYFCDCSMEWLQRINSLDGQYPQVMDLAKVVCQMPFGRRRPRLLLSEANSSDFLCKYKSHCFALCHCCEFDACDCEMVCPENCTCYSDQTWNSNIVDCSFTAHSTIPSRIPMDVTELYLDGNDMTHLSSHSFIGRKNLKALYLNNSNIQSLHNRTFNGLVGLQVLHLDHNKITVLQGYEFENLTSLRELHLSHNRLSSLSNRTFAALRSLEVLRLDNNYLLEFPVWQLRTNALLRHVQLGHNPWSCGCAFLSRFQTWARGSPLRDAASVRCGRRGPFLLEFDASSCGGANGTGWAEAPAAGAQEPHQLPPGLVPLLIAAPSALVLVLLGAVLAACYRRQLKLWLHSRCGLRLFDRASESPERLFDAFVAYCPKDEPFVSQVLAAELETCSGGGKRRPLRLCLRHRDLAVPGCVAEAAVVEAVQCSHRTVVVVSEQFLRSEWCRFELKAAQASSTRRLIAVLLDDAGQDQWDVEARQCLRSALILRWGERRFWQKLRYALPDPQKGPPQRGGPPEPTARASAVKLV</sequence>
<dbReference type="InterPro" id="IPR000157">
    <property type="entry name" value="TIR_dom"/>
</dbReference>
<evidence type="ECO:0000259" key="8">
    <source>
        <dbReference type="PROSITE" id="PS50104"/>
    </source>
</evidence>
<name>A0A131YN77_RHIAP</name>
<feature type="chain" id="PRO_5007285569" evidence="7">
    <location>
        <begin position="18"/>
        <end position="1179"/>
    </location>
</feature>
<keyword evidence="4" id="KW-0677">Repeat</keyword>
<dbReference type="PANTHER" id="PTHR24369:SF210">
    <property type="entry name" value="CHAOPTIN-RELATED"/>
    <property type="match status" value="1"/>
</dbReference>
<dbReference type="InterPro" id="IPR003591">
    <property type="entry name" value="Leu-rich_rpt_typical-subtyp"/>
</dbReference>
<dbReference type="Pfam" id="PF01582">
    <property type="entry name" value="TIR"/>
    <property type="match status" value="1"/>
</dbReference>
<evidence type="ECO:0000256" key="5">
    <source>
        <dbReference type="SAM" id="MobiDB-lite"/>
    </source>
</evidence>
<comment type="similarity">
    <text evidence="1">Belongs to the Toll-like receptor family.</text>
</comment>
<feature type="transmembrane region" description="Helical" evidence="6">
    <location>
        <begin position="966"/>
        <end position="990"/>
    </location>
</feature>
<dbReference type="GO" id="GO:0005886">
    <property type="term" value="C:plasma membrane"/>
    <property type="evidence" value="ECO:0007669"/>
    <property type="project" value="TreeGrafter"/>
</dbReference>
<dbReference type="InterPro" id="IPR050541">
    <property type="entry name" value="LRR_TM_domain-containing"/>
</dbReference>
<evidence type="ECO:0000256" key="7">
    <source>
        <dbReference type="SAM" id="SignalP"/>
    </source>
</evidence>
<evidence type="ECO:0000313" key="9">
    <source>
        <dbReference type="EMBL" id="JAP80035.1"/>
    </source>
</evidence>
<evidence type="ECO:0000256" key="1">
    <source>
        <dbReference type="ARBA" id="ARBA00009634"/>
    </source>
</evidence>
<feature type="region of interest" description="Disordered" evidence="5">
    <location>
        <begin position="1153"/>
        <end position="1179"/>
    </location>
</feature>
<dbReference type="PROSITE" id="PS51450">
    <property type="entry name" value="LRR"/>
    <property type="match status" value="8"/>
</dbReference>
<dbReference type="SMART" id="SM00369">
    <property type="entry name" value="LRR_TYP"/>
    <property type="match status" value="22"/>
</dbReference>
<dbReference type="AlphaFoldDB" id="A0A131YN77"/>